<dbReference type="Pfam" id="PF00646">
    <property type="entry name" value="F-box"/>
    <property type="match status" value="3"/>
</dbReference>
<reference evidence="2" key="1">
    <citation type="submission" date="2021-02" db="EMBL/GenBank/DDBJ databases">
        <authorList>
            <person name="Nowell W R."/>
        </authorList>
    </citation>
    <scope>NUCLEOTIDE SEQUENCE</scope>
</reference>
<comment type="caution">
    <text evidence="2">The sequence shown here is derived from an EMBL/GenBank/DDBJ whole genome shotgun (WGS) entry which is preliminary data.</text>
</comment>
<feature type="domain" description="F-box" evidence="1">
    <location>
        <begin position="197"/>
        <end position="244"/>
    </location>
</feature>
<gene>
    <name evidence="2" type="ORF">VCS650_LOCUS2109</name>
</gene>
<dbReference type="AlphaFoldDB" id="A0A813QGF3"/>
<dbReference type="InterPro" id="IPR001810">
    <property type="entry name" value="F-box_dom"/>
</dbReference>
<proteinExistence type="predicted"/>
<feature type="domain" description="F-box" evidence="1">
    <location>
        <begin position="10"/>
        <end position="57"/>
    </location>
</feature>
<protein>
    <recommendedName>
        <fullName evidence="1">F-box domain-containing protein</fullName>
    </recommendedName>
</protein>
<name>A0A813QGF3_9BILA</name>
<sequence>MYNIFFSTSHTCFENLSNELLYEIFEYLDACDIYESFSNLNNRLQNLIISPSILLRIQLTSKSTSLVEYHCQHVIIPNSHRIRFLHFHDESMIDVFFNHYIIDSSFHRLESIRLHDIKAEKLLTILIYFKSVPRLFSLNITIQDDSSYDLGNIYSLIFSLSSLKHNEVGTFGNKLPNIISHLTNNKFTRLSDESTSYTYFENLSNELLYEIFEYLDACDIYESFSNLNIRLQNLIISPSILLRIQLTSKSTSRVEYRCQHVIIPNSHRIRFLHFHDESLINTFFNHYIIDSSFHRLESIRLHDIKAEKLLTILIYLKSLPRLFSLNITIMDKSSYDLGNIYSLIFSLSSLKHNEVGTFGNKLPNIISHLTNNKFSMIEYMAIHNCYTLNQLNSLLHYTPQLRHLFCHGVIKSDKKFKKNLSMKLLHLKFICFEEVSVSFDEFEVFIKEIFPQLQIFRIGIFRYKNYLDGNRWEQLIKEYMPQLKRFYFSFTQDIKKDMQTNLIDSTDGFINQFNSPFWSERKWFRELKVYRKTMIFSIFPYKKEWIDLHEHMNTDTYSKQNSMEDNYISNREKSDHGIIQFTIEYHEDFDVNWRSIKRLIPTFKAIHFTHLNIEDNGVCINLLLNILRLLPNIESLKFSFMMALPLESSSIEHTRNHLLVSVTNKITKVKLGQVTEEHEIEFFINLFPQIEYLEVHSRFSDERTLYTCLENLSNELLYEIFEYLDAYDIYESFSNLNIRLQNLITSSSLLLRIKLDSESLLEDRCQHVIIPNSHRILSLHFRGHPCGELLIDTFFNHCIIDSSFHRLESILFNDIKTEKLLTTLFYLNALPRLFSLTICINDDDSPDLGNIYQLIFSLPTLKYNRLLTRADDLQITIPHVINPKFSTIEYLAVHYSCTLNQLNSLLYYTPQLRRLSCCPVTESDENFKNDLSISLPHLKFICFEEVSASFDEFEVFIKKISSQLQILKIYTLQNKTYLDGSRWEQLIKEYMPQLKKFYFSFTQDIDDDRMINSKYSTDGFINRFSSPFWSERKWFREIQVYCETMIFLIHPYKKQWANLHEQMNTDTYSKQNSMEDNYIANRKQTDHGIIQLTIEDYEDIGLNGQSIKKLKSSLEAIQFTHLNIHDDTMSINLLLTILRLLPNIESLKLWSIPIVKLESLFIEHTKNHLSVLAINKITKVKLGQVTEEQEIQFFINLCPYVKYLEVGCMSDTDVPLLMKLILMNRMTRIPDLCYLCFIIRMADENMVRTLAKIIDSEIVNDNYTIQRSGNKIIVHWKL</sequence>
<dbReference type="Proteomes" id="UP000663891">
    <property type="component" value="Unassembled WGS sequence"/>
</dbReference>
<dbReference type="PROSITE" id="PS50181">
    <property type="entry name" value="FBOX"/>
    <property type="match status" value="3"/>
</dbReference>
<dbReference type="EMBL" id="CAJNON010000010">
    <property type="protein sequence ID" value="CAF0766355.1"/>
    <property type="molecule type" value="Genomic_DNA"/>
</dbReference>
<dbReference type="OrthoDB" id="10015316at2759"/>
<evidence type="ECO:0000313" key="2">
    <source>
        <dbReference type="EMBL" id="CAF0766355.1"/>
    </source>
</evidence>
<dbReference type="Gene3D" id="3.80.10.10">
    <property type="entry name" value="Ribonuclease Inhibitor"/>
    <property type="match status" value="1"/>
</dbReference>
<evidence type="ECO:0000259" key="1">
    <source>
        <dbReference type="PROSITE" id="PS50181"/>
    </source>
</evidence>
<accession>A0A813QGF3</accession>
<dbReference type="InterPro" id="IPR032675">
    <property type="entry name" value="LRR_dom_sf"/>
</dbReference>
<feature type="domain" description="F-box" evidence="1">
    <location>
        <begin position="706"/>
        <end position="753"/>
    </location>
</feature>
<evidence type="ECO:0000313" key="3">
    <source>
        <dbReference type="Proteomes" id="UP000663891"/>
    </source>
</evidence>
<organism evidence="2 3">
    <name type="scientific">Adineta steineri</name>
    <dbReference type="NCBI Taxonomy" id="433720"/>
    <lineage>
        <taxon>Eukaryota</taxon>
        <taxon>Metazoa</taxon>
        <taxon>Spiralia</taxon>
        <taxon>Gnathifera</taxon>
        <taxon>Rotifera</taxon>
        <taxon>Eurotatoria</taxon>
        <taxon>Bdelloidea</taxon>
        <taxon>Adinetida</taxon>
        <taxon>Adinetidae</taxon>
        <taxon>Adineta</taxon>
    </lineage>
</organism>